<protein>
    <submittedName>
        <fullName evidence="1">Uncharacterized protein</fullName>
    </submittedName>
</protein>
<organism evidence="1">
    <name type="scientific">marine sediment metagenome</name>
    <dbReference type="NCBI Taxonomy" id="412755"/>
    <lineage>
        <taxon>unclassified sequences</taxon>
        <taxon>metagenomes</taxon>
        <taxon>ecological metagenomes</taxon>
    </lineage>
</organism>
<name>A0A0F9QNV2_9ZZZZ</name>
<dbReference type="EMBL" id="LAZR01004620">
    <property type="protein sequence ID" value="KKN06978.1"/>
    <property type="molecule type" value="Genomic_DNA"/>
</dbReference>
<reference evidence="1" key="1">
    <citation type="journal article" date="2015" name="Nature">
        <title>Complex archaea that bridge the gap between prokaryotes and eukaryotes.</title>
        <authorList>
            <person name="Spang A."/>
            <person name="Saw J.H."/>
            <person name="Jorgensen S.L."/>
            <person name="Zaremba-Niedzwiedzka K."/>
            <person name="Martijn J."/>
            <person name="Lind A.E."/>
            <person name="van Eijk R."/>
            <person name="Schleper C."/>
            <person name="Guy L."/>
            <person name="Ettema T.J."/>
        </authorList>
    </citation>
    <scope>NUCLEOTIDE SEQUENCE</scope>
</reference>
<accession>A0A0F9QNV2</accession>
<proteinExistence type="predicted"/>
<dbReference type="AlphaFoldDB" id="A0A0F9QNV2"/>
<gene>
    <name evidence="1" type="ORF">LCGC14_1071680</name>
</gene>
<sequence>MAKIHQDKSIPTHKSVILAGKFIKKDDQIMKQYNSISLLRHFYQMHCKAGDYFTETLTNKKPKRSEQQNNYYYLYLSLIGTSSGHSIEELAIWAKGKFLSKGITEVFGDKTRIVESSADLNRDEFTEFLNRIEESTGIPLPDPKPFNLGLTLDEYGKLKKDQVKKYKKMKAKGLPKKKP</sequence>
<evidence type="ECO:0000313" key="1">
    <source>
        <dbReference type="EMBL" id="KKN06978.1"/>
    </source>
</evidence>
<comment type="caution">
    <text evidence="1">The sequence shown here is derived from an EMBL/GenBank/DDBJ whole genome shotgun (WGS) entry which is preliminary data.</text>
</comment>